<comment type="similarity">
    <text evidence="2">Belongs to the nematode transthyretin-like family.</text>
</comment>
<keyword evidence="4 6" id="KW-0732">Signal</keyword>
<evidence type="ECO:0000313" key="7">
    <source>
        <dbReference type="EMBL" id="CAI5455481.1"/>
    </source>
</evidence>
<dbReference type="InterPro" id="IPR001534">
    <property type="entry name" value="Transthyretin-like"/>
</dbReference>
<keyword evidence="3" id="KW-0964">Secreted</keyword>
<evidence type="ECO:0000256" key="2">
    <source>
        <dbReference type="ARBA" id="ARBA00010112"/>
    </source>
</evidence>
<comment type="subcellular location">
    <subcellularLocation>
        <location evidence="1">Secreted</location>
    </subcellularLocation>
</comment>
<keyword evidence="8" id="KW-1185">Reference proteome</keyword>
<accession>A0A9P1IZV7</accession>
<dbReference type="PANTHER" id="PTHR21700">
    <property type="entry name" value="TRANSTHYRETIN-LIKE FAMILY PROTEIN-RELATED"/>
    <property type="match status" value="1"/>
</dbReference>
<sequence length="354" mass="41812">MIEIFIILAIFGGIANGSLQFVTVKGTVKCRGVPQPGVLVQLYDEDTIPLFDSDDFMGATTSDPKGTFCVKGSTSEFTSIEPYIYIEHNCGYEGQLEKGYYFEFINDTYIHEAKPHKHEIYHHSGIELWQEGAPVSKNSTTVHKHHQICRFNQSSTFQEAVQFCIPHYVQYKRYYEENVYTQVEEIRVLPTDEPTFEPSTIEIVPNPNLDKKEEDAQAKVDADRRKTEADELELIRIQQEKIRLEREELERQQRERIELERAEAERQRKYKEEIERYNEQVRIREEEQRRYEEERKRIEDARRAQEEELARRATLPPPAPPRKPTNPCQLVPIITDDKRTEYVEDPCERRIRKK</sequence>
<evidence type="ECO:0000256" key="3">
    <source>
        <dbReference type="ARBA" id="ARBA00022525"/>
    </source>
</evidence>
<reference evidence="7" key="1">
    <citation type="submission" date="2022-11" db="EMBL/GenBank/DDBJ databases">
        <authorList>
            <person name="Kikuchi T."/>
        </authorList>
    </citation>
    <scope>NUCLEOTIDE SEQUENCE</scope>
    <source>
        <strain evidence="7">PS1010</strain>
    </source>
</reference>
<dbReference type="Gene3D" id="2.60.40.3330">
    <property type="match status" value="1"/>
</dbReference>
<evidence type="ECO:0000256" key="5">
    <source>
        <dbReference type="SAM" id="MobiDB-lite"/>
    </source>
</evidence>
<gene>
    <name evidence="7" type="ORF">CAMP_LOCUS18118</name>
</gene>
<organism evidence="7 8">
    <name type="scientific">Caenorhabditis angaria</name>
    <dbReference type="NCBI Taxonomy" id="860376"/>
    <lineage>
        <taxon>Eukaryota</taxon>
        <taxon>Metazoa</taxon>
        <taxon>Ecdysozoa</taxon>
        <taxon>Nematoda</taxon>
        <taxon>Chromadorea</taxon>
        <taxon>Rhabditida</taxon>
        <taxon>Rhabditina</taxon>
        <taxon>Rhabditomorpha</taxon>
        <taxon>Rhabditoidea</taxon>
        <taxon>Rhabditidae</taxon>
        <taxon>Peloderinae</taxon>
        <taxon>Caenorhabditis</taxon>
    </lineage>
</organism>
<feature type="region of interest" description="Disordered" evidence="5">
    <location>
        <begin position="286"/>
        <end position="330"/>
    </location>
</feature>
<evidence type="ECO:0000256" key="6">
    <source>
        <dbReference type="SAM" id="SignalP"/>
    </source>
</evidence>
<protein>
    <submittedName>
        <fullName evidence="7">Uncharacterized protein</fullName>
    </submittedName>
</protein>
<dbReference type="AlphaFoldDB" id="A0A9P1IZV7"/>
<evidence type="ECO:0000313" key="8">
    <source>
        <dbReference type="Proteomes" id="UP001152747"/>
    </source>
</evidence>
<evidence type="ECO:0000256" key="1">
    <source>
        <dbReference type="ARBA" id="ARBA00004613"/>
    </source>
</evidence>
<dbReference type="Proteomes" id="UP001152747">
    <property type="component" value="Unassembled WGS sequence"/>
</dbReference>
<feature type="chain" id="PRO_5040112003" evidence="6">
    <location>
        <begin position="18"/>
        <end position="354"/>
    </location>
</feature>
<evidence type="ECO:0000256" key="4">
    <source>
        <dbReference type="ARBA" id="ARBA00022729"/>
    </source>
</evidence>
<feature type="compositionally biased region" description="Pro residues" evidence="5">
    <location>
        <begin position="315"/>
        <end position="324"/>
    </location>
</feature>
<dbReference type="Pfam" id="PF01060">
    <property type="entry name" value="TTR-52"/>
    <property type="match status" value="1"/>
</dbReference>
<dbReference type="PANTHER" id="PTHR21700:SF54">
    <property type="entry name" value="TRANSTHYRETIN-LIKE FAMILY PROTEIN"/>
    <property type="match status" value="1"/>
</dbReference>
<name>A0A9P1IZV7_9PELO</name>
<dbReference type="OrthoDB" id="5875941at2759"/>
<comment type="caution">
    <text evidence="7">The sequence shown here is derived from an EMBL/GenBank/DDBJ whole genome shotgun (WGS) entry which is preliminary data.</text>
</comment>
<dbReference type="GO" id="GO:0005576">
    <property type="term" value="C:extracellular region"/>
    <property type="evidence" value="ECO:0007669"/>
    <property type="project" value="UniProtKB-SubCell"/>
</dbReference>
<feature type="compositionally biased region" description="Basic and acidic residues" evidence="5">
    <location>
        <begin position="286"/>
        <end position="311"/>
    </location>
</feature>
<dbReference type="EMBL" id="CANHGI010000006">
    <property type="protein sequence ID" value="CAI5455481.1"/>
    <property type="molecule type" value="Genomic_DNA"/>
</dbReference>
<dbReference type="InterPro" id="IPR038479">
    <property type="entry name" value="Transthyretin-like_sf"/>
</dbReference>
<feature type="signal peptide" evidence="6">
    <location>
        <begin position="1"/>
        <end position="17"/>
    </location>
</feature>
<proteinExistence type="inferred from homology"/>
<dbReference type="GO" id="GO:0009986">
    <property type="term" value="C:cell surface"/>
    <property type="evidence" value="ECO:0007669"/>
    <property type="project" value="InterPro"/>
</dbReference>